<protein>
    <submittedName>
        <fullName evidence="1">Uncharacterized protein</fullName>
    </submittedName>
</protein>
<name>A0ACB6QNR8_9PLEO</name>
<keyword evidence="2" id="KW-1185">Reference proteome</keyword>
<organism evidence="1 2">
    <name type="scientific">Lindgomyces ingoldianus</name>
    <dbReference type="NCBI Taxonomy" id="673940"/>
    <lineage>
        <taxon>Eukaryota</taxon>
        <taxon>Fungi</taxon>
        <taxon>Dikarya</taxon>
        <taxon>Ascomycota</taxon>
        <taxon>Pezizomycotina</taxon>
        <taxon>Dothideomycetes</taxon>
        <taxon>Pleosporomycetidae</taxon>
        <taxon>Pleosporales</taxon>
        <taxon>Lindgomycetaceae</taxon>
        <taxon>Lindgomyces</taxon>
    </lineage>
</organism>
<accession>A0ACB6QNR8</accession>
<sequence length="178" mass="19001">MAVLHSSFDLSTPSSAPARWVSTTAPTPKLRDSCDACASSKVKCHKEKPTCSRCAKEASLANTSSLNGLVESMKISLFSALTNLNTDLDDFFGSPLSFSISETTEAADPDLLGHSRFFSGEIGSSSNGAAALVLSDYTLSVFERLPSLSTPHSPPNSRACPRKDERSYQGLGMVFNRT</sequence>
<evidence type="ECO:0000313" key="1">
    <source>
        <dbReference type="EMBL" id="KAF2468603.1"/>
    </source>
</evidence>
<comment type="caution">
    <text evidence="1">The sequence shown here is derived from an EMBL/GenBank/DDBJ whole genome shotgun (WGS) entry which is preliminary data.</text>
</comment>
<gene>
    <name evidence="1" type="ORF">BDR25DRAFT_316063</name>
</gene>
<evidence type="ECO:0000313" key="2">
    <source>
        <dbReference type="Proteomes" id="UP000799755"/>
    </source>
</evidence>
<reference evidence="1" key="1">
    <citation type="journal article" date="2020" name="Stud. Mycol.">
        <title>101 Dothideomycetes genomes: a test case for predicting lifestyles and emergence of pathogens.</title>
        <authorList>
            <person name="Haridas S."/>
            <person name="Albert R."/>
            <person name="Binder M."/>
            <person name="Bloem J."/>
            <person name="Labutti K."/>
            <person name="Salamov A."/>
            <person name="Andreopoulos B."/>
            <person name="Baker S."/>
            <person name="Barry K."/>
            <person name="Bills G."/>
            <person name="Bluhm B."/>
            <person name="Cannon C."/>
            <person name="Castanera R."/>
            <person name="Culley D."/>
            <person name="Daum C."/>
            <person name="Ezra D."/>
            <person name="Gonzalez J."/>
            <person name="Henrissat B."/>
            <person name="Kuo A."/>
            <person name="Liang C."/>
            <person name="Lipzen A."/>
            <person name="Lutzoni F."/>
            <person name="Magnuson J."/>
            <person name="Mondo S."/>
            <person name="Nolan M."/>
            <person name="Ohm R."/>
            <person name="Pangilinan J."/>
            <person name="Park H.-J."/>
            <person name="Ramirez L."/>
            <person name="Alfaro M."/>
            <person name="Sun H."/>
            <person name="Tritt A."/>
            <person name="Yoshinaga Y."/>
            <person name="Zwiers L.-H."/>
            <person name="Turgeon B."/>
            <person name="Goodwin S."/>
            <person name="Spatafora J."/>
            <person name="Crous P."/>
            <person name="Grigoriev I."/>
        </authorList>
    </citation>
    <scope>NUCLEOTIDE SEQUENCE</scope>
    <source>
        <strain evidence="1">ATCC 200398</strain>
    </source>
</reference>
<dbReference type="Proteomes" id="UP000799755">
    <property type="component" value="Unassembled WGS sequence"/>
</dbReference>
<dbReference type="EMBL" id="MU003515">
    <property type="protein sequence ID" value="KAF2468603.1"/>
    <property type="molecule type" value="Genomic_DNA"/>
</dbReference>
<proteinExistence type="predicted"/>